<reference evidence="11 12" key="1">
    <citation type="submission" date="2015-07" db="EMBL/GenBank/DDBJ databases">
        <title>The draft genome sequence of Leadbetterella sp. JN14-9.</title>
        <authorList>
            <person name="Liu Y."/>
            <person name="Du J."/>
            <person name="Shao Z."/>
        </authorList>
    </citation>
    <scope>NUCLEOTIDE SEQUENCE [LARGE SCALE GENOMIC DNA]</scope>
    <source>
        <strain evidence="11 12">JN14-9</strain>
    </source>
</reference>
<dbReference type="EC" id="3.1.13.1" evidence="8"/>
<dbReference type="RefSeq" id="WP_055145707.1">
    <property type="nucleotide sequence ID" value="NZ_JXSZ01000006.1"/>
</dbReference>
<organism evidence="11 12">
    <name type="scientific">Jiulongibacter sediminis</name>
    <dbReference type="NCBI Taxonomy" id="1605367"/>
    <lineage>
        <taxon>Bacteria</taxon>
        <taxon>Pseudomonadati</taxon>
        <taxon>Bacteroidota</taxon>
        <taxon>Cytophagia</taxon>
        <taxon>Cytophagales</taxon>
        <taxon>Leadbetterellaceae</taxon>
        <taxon>Jiulongibacter</taxon>
    </lineage>
</organism>
<dbReference type="InterPro" id="IPR040476">
    <property type="entry name" value="CSD2"/>
</dbReference>
<feature type="region of interest" description="Disordered" evidence="9">
    <location>
        <begin position="733"/>
        <end position="781"/>
    </location>
</feature>
<keyword evidence="5 8" id="KW-0378">Hydrolase</keyword>
<comment type="similarity">
    <text evidence="8">Belongs to the RNR ribonuclease family. RNase R subfamily.</text>
</comment>
<evidence type="ECO:0000256" key="2">
    <source>
        <dbReference type="ARBA" id="ARBA00004496"/>
    </source>
</evidence>
<dbReference type="InterPro" id="IPR011129">
    <property type="entry name" value="CSD"/>
</dbReference>
<keyword evidence="6 8" id="KW-0269">Exonuclease</keyword>
<dbReference type="NCBIfam" id="TIGR02063">
    <property type="entry name" value="RNase_R"/>
    <property type="match status" value="1"/>
</dbReference>
<dbReference type="PANTHER" id="PTHR23355">
    <property type="entry name" value="RIBONUCLEASE"/>
    <property type="match status" value="1"/>
</dbReference>
<dbReference type="AlphaFoldDB" id="A0A0P7BM64"/>
<dbReference type="Pfam" id="PF00575">
    <property type="entry name" value="S1"/>
    <property type="match status" value="1"/>
</dbReference>
<evidence type="ECO:0000256" key="1">
    <source>
        <dbReference type="ARBA" id="ARBA00001849"/>
    </source>
</evidence>
<evidence type="ECO:0000256" key="7">
    <source>
        <dbReference type="ARBA" id="ARBA00022884"/>
    </source>
</evidence>
<dbReference type="SMART" id="SM00316">
    <property type="entry name" value="S1"/>
    <property type="match status" value="1"/>
</dbReference>
<dbReference type="Pfam" id="PF08206">
    <property type="entry name" value="OB_RNB"/>
    <property type="match status" value="1"/>
</dbReference>
<keyword evidence="3 8" id="KW-0963">Cytoplasm</keyword>
<dbReference type="PROSITE" id="PS50126">
    <property type="entry name" value="S1"/>
    <property type="match status" value="1"/>
</dbReference>
<dbReference type="InterPro" id="IPR012340">
    <property type="entry name" value="NA-bd_OB-fold"/>
</dbReference>
<evidence type="ECO:0000256" key="8">
    <source>
        <dbReference type="HAMAP-Rule" id="MF_01895"/>
    </source>
</evidence>
<dbReference type="PROSITE" id="PS01175">
    <property type="entry name" value="RIBONUCLEASE_II"/>
    <property type="match status" value="1"/>
</dbReference>
<dbReference type="CDD" id="cd04471">
    <property type="entry name" value="S1_RNase_R"/>
    <property type="match status" value="1"/>
</dbReference>
<comment type="caution">
    <text evidence="11">The sequence shown here is derived from an EMBL/GenBank/DDBJ whole genome shotgun (WGS) entry which is preliminary data.</text>
</comment>
<dbReference type="InterPro" id="IPR004476">
    <property type="entry name" value="RNase_II/RNase_R"/>
</dbReference>
<dbReference type="Proteomes" id="UP000050454">
    <property type="component" value="Unassembled WGS sequence"/>
</dbReference>
<dbReference type="HAMAP" id="MF_01895">
    <property type="entry name" value="RNase_R"/>
    <property type="match status" value="1"/>
</dbReference>
<feature type="compositionally biased region" description="Basic residues" evidence="9">
    <location>
        <begin position="771"/>
        <end position="781"/>
    </location>
</feature>
<dbReference type="OrthoDB" id="9764149at2"/>
<dbReference type="InterPro" id="IPR013223">
    <property type="entry name" value="RNase_B_OB_dom"/>
</dbReference>
<dbReference type="GO" id="GO:0008859">
    <property type="term" value="F:exoribonuclease II activity"/>
    <property type="evidence" value="ECO:0007669"/>
    <property type="project" value="UniProtKB-UniRule"/>
</dbReference>
<dbReference type="SMART" id="SM00357">
    <property type="entry name" value="CSP"/>
    <property type="match status" value="2"/>
</dbReference>
<dbReference type="Pfam" id="PF17876">
    <property type="entry name" value="CSD2"/>
    <property type="match status" value="1"/>
</dbReference>
<comment type="catalytic activity">
    <reaction evidence="1 8">
        <text>Exonucleolytic cleavage in the 3'- to 5'-direction to yield nucleoside 5'-phosphates.</text>
        <dbReference type="EC" id="3.1.13.1"/>
    </reaction>
</comment>
<evidence type="ECO:0000256" key="5">
    <source>
        <dbReference type="ARBA" id="ARBA00022801"/>
    </source>
</evidence>
<keyword evidence="4 8" id="KW-0540">Nuclease</keyword>
<dbReference type="InterPro" id="IPR001900">
    <property type="entry name" value="RNase_II/R"/>
</dbReference>
<gene>
    <name evidence="8" type="primary">rnr</name>
    <name evidence="11" type="ORF">AFM12_06760</name>
</gene>
<comment type="subcellular location">
    <subcellularLocation>
        <location evidence="2 8">Cytoplasm</location>
    </subcellularLocation>
</comment>
<dbReference type="GO" id="GO:0006402">
    <property type="term" value="P:mRNA catabolic process"/>
    <property type="evidence" value="ECO:0007669"/>
    <property type="project" value="TreeGrafter"/>
</dbReference>
<feature type="compositionally biased region" description="Basic residues" evidence="9">
    <location>
        <begin position="752"/>
        <end position="764"/>
    </location>
</feature>
<dbReference type="GO" id="GO:0005829">
    <property type="term" value="C:cytosol"/>
    <property type="evidence" value="ECO:0007669"/>
    <property type="project" value="UniProtKB-ARBA"/>
</dbReference>
<evidence type="ECO:0000259" key="10">
    <source>
        <dbReference type="PROSITE" id="PS50126"/>
    </source>
</evidence>
<evidence type="ECO:0000313" key="11">
    <source>
        <dbReference type="EMBL" id="KPM48343.1"/>
    </source>
</evidence>
<evidence type="ECO:0000313" key="12">
    <source>
        <dbReference type="Proteomes" id="UP000050454"/>
    </source>
</evidence>
<dbReference type="NCBIfam" id="TIGR00358">
    <property type="entry name" value="3_prime_RNase"/>
    <property type="match status" value="1"/>
</dbReference>
<evidence type="ECO:0000256" key="4">
    <source>
        <dbReference type="ARBA" id="ARBA00022722"/>
    </source>
</evidence>
<dbReference type="InterPro" id="IPR011805">
    <property type="entry name" value="RNase_R"/>
</dbReference>
<feature type="domain" description="S1 motif" evidence="10">
    <location>
        <begin position="651"/>
        <end position="732"/>
    </location>
</feature>
<dbReference type="Gene3D" id="2.40.50.140">
    <property type="entry name" value="Nucleic acid-binding proteins"/>
    <property type="match status" value="2"/>
</dbReference>
<name>A0A0P7BM64_9BACT</name>
<comment type="function">
    <text evidence="8">3'-5' exoribonuclease that releases 5'-nucleoside monophosphates and is involved in maturation of structured RNAs.</text>
</comment>
<dbReference type="Pfam" id="PF00773">
    <property type="entry name" value="RNB"/>
    <property type="match status" value="1"/>
</dbReference>
<evidence type="ECO:0000256" key="6">
    <source>
        <dbReference type="ARBA" id="ARBA00022839"/>
    </source>
</evidence>
<evidence type="ECO:0000256" key="9">
    <source>
        <dbReference type="SAM" id="MobiDB-lite"/>
    </source>
</evidence>
<accession>A0A0P7BM64</accession>
<protein>
    <recommendedName>
        <fullName evidence="8">Ribonuclease R</fullName>
        <shortName evidence="8">RNase R</shortName>
        <ecNumber evidence="8">3.1.13.1</ecNumber>
    </recommendedName>
</protein>
<dbReference type="InterPro" id="IPR022966">
    <property type="entry name" value="RNase_II/R_CS"/>
</dbReference>
<keyword evidence="7 8" id="KW-0694">RNA-binding</keyword>
<dbReference type="PANTHER" id="PTHR23355:SF9">
    <property type="entry name" value="DIS3-LIKE EXONUCLEASE 2"/>
    <property type="match status" value="1"/>
</dbReference>
<sequence>MARKKKNEVKLLKEDILKFFEEHSDRPYTFSDLYNHFNVYDKDDQVFFKLIMEELEEKGKVSKVGRGKFTKGQGDTSTEVTGTLDHVNPKFGFVRYEDGQKDIFVNSDMMGGAVDGDTVKVRLLGRGRGENPEGRVTQVVKRGRTEIVGKIKLYANYAIVKPDNRKFHEDIFIAKSHIHHAKTNDLVIVKIKEYPSDFQQATGEVIEVLGKSGDNDAEMHAILAEFGLPVKFPEEVEKLAEAIPEEIEKAEIDKRRDVREILTFTIDPYDAKDFDDAISFQKLKNGHYEVGIHIADVTHYVRPGNVLEEEAFRRATSVYLVDRTIPMLPEKLSNRLCSLRPNEDKLVFSAIFEIDESGKVFNEWFGRCVMHSDRRFTYEEAQELLELPFGETLPDNVSPELHEALLILNKTAKTFRKDRFKKGAFNFETNEVKFQLDEQGKPLGVYQKVRKDAHKLIEEFMLLANKKVAEFVFFSKFDPKSKKKGGKTDGEVENPPTMVYRIHEPPNPDKLNTFASFAGKMGYKINVSSQQQLSKSLNNLMTEIEGTPIQNVLESLAVRTMSKARYSTAPQGHFGLAFEHYSHFTSPIRRYPDMMAHRMLQHYLDGGKSLNKDDYEDKCTHSSDREKMAAEAERASIKYKQVEYMSYQDRNVVYDGVVTGVADFGIFVEIDGTGCEGMIRLADLSDDYYDYDEDNYRIIGQRTGRIIGFGEKVKVTIKETDLERRSIDLNLEEVDGQPVRSNGGKKSGGFSRGRKSSGNRKSKSRGVIPPKRGKGKNRRRR</sequence>
<dbReference type="InterPro" id="IPR003029">
    <property type="entry name" value="S1_domain"/>
</dbReference>
<dbReference type="STRING" id="1605367.AFM12_06760"/>
<dbReference type="PATRIC" id="fig|1605367.3.peg.2721"/>
<dbReference type="InterPro" id="IPR050180">
    <property type="entry name" value="RNR_Ribonuclease"/>
</dbReference>
<dbReference type="GO" id="GO:0003723">
    <property type="term" value="F:RNA binding"/>
    <property type="evidence" value="ECO:0007669"/>
    <property type="project" value="UniProtKB-UniRule"/>
</dbReference>
<dbReference type="SUPFAM" id="SSF50249">
    <property type="entry name" value="Nucleic acid-binding proteins"/>
    <property type="match status" value="4"/>
</dbReference>
<evidence type="ECO:0000256" key="3">
    <source>
        <dbReference type="ARBA" id="ARBA00022490"/>
    </source>
</evidence>
<dbReference type="SMART" id="SM00955">
    <property type="entry name" value="RNB"/>
    <property type="match status" value="1"/>
</dbReference>
<dbReference type="EMBL" id="LGTQ01000006">
    <property type="protein sequence ID" value="KPM48343.1"/>
    <property type="molecule type" value="Genomic_DNA"/>
</dbReference>
<keyword evidence="12" id="KW-1185">Reference proteome</keyword>
<proteinExistence type="inferred from homology"/>